<keyword evidence="5" id="KW-1185">Reference proteome</keyword>
<dbReference type="Gene3D" id="3.40.630.30">
    <property type="match status" value="1"/>
</dbReference>
<reference evidence="4 5" key="1">
    <citation type="submission" date="2021-03" db="EMBL/GenBank/DDBJ databases">
        <title>Genomic Encyclopedia of Type Strains, Phase IV (KMG-IV): sequencing the most valuable type-strain genomes for metagenomic binning, comparative biology and taxonomic classification.</title>
        <authorList>
            <person name="Goeker M."/>
        </authorList>
    </citation>
    <scope>NUCLEOTIDE SEQUENCE [LARGE SCALE GENOMIC DNA]</scope>
    <source>
        <strain evidence="4 5">DSM 6139</strain>
    </source>
</reference>
<evidence type="ECO:0000313" key="4">
    <source>
        <dbReference type="EMBL" id="MBP1919707.1"/>
    </source>
</evidence>
<evidence type="ECO:0000256" key="2">
    <source>
        <dbReference type="ARBA" id="ARBA00023315"/>
    </source>
</evidence>
<feature type="domain" description="N-acetyltransferase" evidence="3">
    <location>
        <begin position="1"/>
        <end position="142"/>
    </location>
</feature>
<gene>
    <name evidence="4" type="ORF">J2Z34_002203</name>
</gene>
<keyword evidence="2" id="KW-0012">Acyltransferase</keyword>
<name>A0ABS4G570_9CLOT</name>
<keyword evidence="1" id="KW-0808">Transferase</keyword>
<sequence>MIRKMEEADYDDAFRLWSGTNGMGLRSLDDSREGIGRFLTKNPDTCFVSEDHEKLTGTILCGHDGRRGYIYHLAVEDEHRGEGIGRALVEAAENALIKEGINKSALVVFRANISGNRFWERMGYLEREDLVYRNRSLKEDNE</sequence>
<dbReference type="InterPro" id="IPR000182">
    <property type="entry name" value="GNAT_dom"/>
</dbReference>
<dbReference type="Pfam" id="PF00583">
    <property type="entry name" value="Acetyltransf_1"/>
    <property type="match status" value="1"/>
</dbReference>
<evidence type="ECO:0000256" key="1">
    <source>
        <dbReference type="ARBA" id="ARBA00022679"/>
    </source>
</evidence>
<organism evidence="4 5">
    <name type="scientific">Youngiibacter multivorans</name>
    <dbReference type="NCBI Taxonomy" id="937251"/>
    <lineage>
        <taxon>Bacteria</taxon>
        <taxon>Bacillati</taxon>
        <taxon>Bacillota</taxon>
        <taxon>Clostridia</taxon>
        <taxon>Eubacteriales</taxon>
        <taxon>Clostridiaceae</taxon>
        <taxon>Youngiibacter</taxon>
    </lineage>
</organism>
<evidence type="ECO:0000313" key="5">
    <source>
        <dbReference type="Proteomes" id="UP001519271"/>
    </source>
</evidence>
<dbReference type="PROSITE" id="PS51186">
    <property type="entry name" value="GNAT"/>
    <property type="match status" value="1"/>
</dbReference>
<accession>A0ABS4G570</accession>
<dbReference type="EMBL" id="JAGGKC010000018">
    <property type="protein sequence ID" value="MBP1919707.1"/>
    <property type="molecule type" value="Genomic_DNA"/>
</dbReference>
<proteinExistence type="predicted"/>
<dbReference type="CDD" id="cd04301">
    <property type="entry name" value="NAT_SF"/>
    <property type="match status" value="1"/>
</dbReference>
<dbReference type="InterPro" id="IPR050832">
    <property type="entry name" value="Bact_Acetyltransf"/>
</dbReference>
<dbReference type="RefSeq" id="WP_209459899.1">
    <property type="nucleotide sequence ID" value="NZ_JAGGKC010000018.1"/>
</dbReference>
<dbReference type="Proteomes" id="UP001519271">
    <property type="component" value="Unassembled WGS sequence"/>
</dbReference>
<protein>
    <submittedName>
        <fullName evidence="4">Ribosomal protein S18 acetylase RimI-like enzyme</fullName>
    </submittedName>
</protein>
<dbReference type="InterPro" id="IPR016181">
    <property type="entry name" value="Acyl_CoA_acyltransferase"/>
</dbReference>
<dbReference type="SUPFAM" id="SSF55729">
    <property type="entry name" value="Acyl-CoA N-acyltransferases (Nat)"/>
    <property type="match status" value="1"/>
</dbReference>
<dbReference type="PANTHER" id="PTHR43877">
    <property type="entry name" value="AMINOALKYLPHOSPHONATE N-ACETYLTRANSFERASE-RELATED-RELATED"/>
    <property type="match status" value="1"/>
</dbReference>
<evidence type="ECO:0000259" key="3">
    <source>
        <dbReference type="PROSITE" id="PS51186"/>
    </source>
</evidence>
<comment type="caution">
    <text evidence="4">The sequence shown here is derived from an EMBL/GenBank/DDBJ whole genome shotgun (WGS) entry which is preliminary data.</text>
</comment>